<feature type="compositionally biased region" description="Basic and acidic residues" evidence="1">
    <location>
        <begin position="493"/>
        <end position="508"/>
    </location>
</feature>
<feature type="compositionally biased region" description="Basic and acidic residues" evidence="1">
    <location>
        <begin position="415"/>
        <end position="469"/>
    </location>
</feature>
<proteinExistence type="predicted"/>
<feature type="compositionally biased region" description="Basic and acidic residues" evidence="1">
    <location>
        <begin position="273"/>
        <end position="289"/>
    </location>
</feature>
<name>A0A9D3PCU1_MEGAT</name>
<feature type="compositionally biased region" description="Basic and acidic residues" evidence="1">
    <location>
        <begin position="162"/>
        <end position="175"/>
    </location>
</feature>
<protein>
    <submittedName>
        <fullName evidence="2">Uncharacterized protein</fullName>
    </submittedName>
</protein>
<accession>A0A9D3PCU1</accession>
<feature type="compositionally biased region" description="Basic and acidic residues" evidence="1">
    <location>
        <begin position="681"/>
        <end position="719"/>
    </location>
</feature>
<gene>
    <name evidence="2" type="ORF">MATL_G00227160</name>
</gene>
<feature type="compositionally biased region" description="Basic and acidic residues" evidence="1">
    <location>
        <begin position="303"/>
        <end position="361"/>
    </location>
</feature>
<dbReference type="AlphaFoldDB" id="A0A9D3PCU1"/>
<comment type="caution">
    <text evidence="2">The sequence shown here is derived from an EMBL/GenBank/DDBJ whole genome shotgun (WGS) entry which is preliminary data.</text>
</comment>
<organism evidence="2 3">
    <name type="scientific">Megalops atlanticus</name>
    <name type="common">Tarpon</name>
    <name type="synonym">Clupea gigantea</name>
    <dbReference type="NCBI Taxonomy" id="7932"/>
    <lineage>
        <taxon>Eukaryota</taxon>
        <taxon>Metazoa</taxon>
        <taxon>Chordata</taxon>
        <taxon>Craniata</taxon>
        <taxon>Vertebrata</taxon>
        <taxon>Euteleostomi</taxon>
        <taxon>Actinopterygii</taxon>
        <taxon>Neopterygii</taxon>
        <taxon>Teleostei</taxon>
        <taxon>Elopiformes</taxon>
        <taxon>Megalopidae</taxon>
        <taxon>Megalops</taxon>
    </lineage>
</organism>
<feature type="compositionally biased region" description="Basic and acidic residues" evidence="1">
    <location>
        <begin position="382"/>
        <end position="396"/>
    </location>
</feature>
<reference evidence="2" key="1">
    <citation type="submission" date="2021-01" db="EMBL/GenBank/DDBJ databases">
        <authorList>
            <person name="Zahm M."/>
            <person name="Roques C."/>
            <person name="Cabau C."/>
            <person name="Klopp C."/>
            <person name="Donnadieu C."/>
            <person name="Jouanno E."/>
            <person name="Lampietro C."/>
            <person name="Louis A."/>
            <person name="Herpin A."/>
            <person name="Echchiki A."/>
            <person name="Berthelot C."/>
            <person name="Parey E."/>
            <person name="Roest-Crollius H."/>
            <person name="Braasch I."/>
            <person name="Postlethwait J."/>
            <person name="Bobe J."/>
            <person name="Montfort J."/>
            <person name="Bouchez O."/>
            <person name="Begum T."/>
            <person name="Mejri S."/>
            <person name="Adams A."/>
            <person name="Chen W.-J."/>
            <person name="Guiguen Y."/>
        </authorList>
    </citation>
    <scope>NUCLEOTIDE SEQUENCE</scope>
    <source>
        <strain evidence="2">YG-15Mar2019-1</strain>
        <tissue evidence="2">Brain</tissue>
    </source>
</reference>
<dbReference type="EMBL" id="JAFDVH010000021">
    <property type="protein sequence ID" value="KAG7457435.1"/>
    <property type="molecule type" value="Genomic_DNA"/>
</dbReference>
<feature type="region of interest" description="Disordered" evidence="1">
    <location>
        <begin position="662"/>
        <end position="747"/>
    </location>
</feature>
<evidence type="ECO:0000313" key="2">
    <source>
        <dbReference type="EMBL" id="KAG7457435.1"/>
    </source>
</evidence>
<feature type="compositionally biased region" description="Polar residues" evidence="1">
    <location>
        <begin position="665"/>
        <end position="674"/>
    </location>
</feature>
<evidence type="ECO:0000256" key="1">
    <source>
        <dbReference type="SAM" id="MobiDB-lite"/>
    </source>
</evidence>
<dbReference type="Proteomes" id="UP001046870">
    <property type="component" value="Chromosome 21"/>
</dbReference>
<feature type="compositionally biased region" description="Polar residues" evidence="1">
    <location>
        <begin position="519"/>
        <end position="529"/>
    </location>
</feature>
<feature type="compositionally biased region" description="Polar residues" evidence="1">
    <location>
        <begin position="543"/>
        <end position="553"/>
    </location>
</feature>
<feature type="region of interest" description="Disordered" evidence="1">
    <location>
        <begin position="162"/>
        <end position="604"/>
    </location>
</feature>
<dbReference type="OrthoDB" id="5877502at2759"/>
<keyword evidence="3" id="KW-1185">Reference proteome</keyword>
<evidence type="ECO:0000313" key="3">
    <source>
        <dbReference type="Proteomes" id="UP001046870"/>
    </source>
</evidence>
<feature type="compositionally biased region" description="Basic and acidic residues" evidence="1">
    <location>
        <begin position="727"/>
        <end position="743"/>
    </location>
</feature>
<sequence length="855" mass="95876">MEGMAAQSDSDEVDFILCGVCNVKVRSGTIYKIHLTTHQHIKKAEALIAAGKAQREQVLPVWTSLTQYLDYLQLDEPIIGLKHLVEVQGRPQGAFDPPGTARLRYLCRLCFCEADMPDMVSHIVGRKHRQKYLETQRPDLVTWDLNNMAQLGKVIRAKAEVAERQEGRGVPEESKRRAKGRQGPLQAPAAAVTSSTQIHRKVPLSHPPDGLFPQDRGVGRGGQSWLSREGGHLRKDLRRRSCADEDPPGRGYPTEDPPGRGYATEDPPGRGYATEDPHGRGYATEDPHGRGYATEHPPGRGYAMEDHPQRGYVREDNPGWGYVREDPPGWGYTREDPPGRGYVREDPPGQGYVREEPHRQGFPEGKAFSAGQDWRTGSAESRSLERRGGVRREYPHHPPASVFAVGGDRGACPDTAERDVVHQRGREENRMGEVYEEGRRGGVYEEEMRGEDYDEGRRGGVYDEGRRGGVYEGRGGGVYEDRGGGVFGWGEQGRGERSRDSADGEEPGRSFLGRGEVQQRATEGASSLQELPETFRRFLSGPSDKQGSSNTARMNRFSEETGPDGHLTPNRDVGWIPTKRLKLDSRGPEKEDHPAQDSGMGTERSDVLDVLKNIDIESVEEANFIKDKLCKLLKEFQATKSEKQEPVRRKPAVISKDYNHLSAHHGNTTETHGSGHQHNRNLRESQDRYEENLRFSQDRYEENPRYSQDCSRRNSKESRGYYGDNQGDDHYRGGSQDRYEGHSRGSQGCFGEYGLDPGVTRRGCHEHIFGKAVRQPEADPPQPNAHPYPQSFTHPEEAWSQEANQERPFTPQLHTPSVPPEQGYERRRHGNAGSSATLDKITSTLLQLVARREPL</sequence>
<feature type="compositionally biased region" description="Gly residues" evidence="1">
    <location>
        <begin position="470"/>
        <end position="492"/>
    </location>
</feature>
<feature type="compositionally biased region" description="Basic and acidic residues" evidence="1">
    <location>
        <begin position="581"/>
        <end position="595"/>
    </location>
</feature>
<feature type="region of interest" description="Disordered" evidence="1">
    <location>
        <begin position="775"/>
        <end position="840"/>
    </location>
</feature>
<feature type="compositionally biased region" description="Basic and acidic residues" evidence="1">
    <location>
        <begin position="229"/>
        <end position="243"/>
    </location>
</feature>